<dbReference type="GO" id="GO:0003746">
    <property type="term" value="F:translation elongation factor activity"/>
    <property type="evidence" value="ECO:0007669"/>
    <property type="project" value="UniProtKB-UniRule"/>
</dbReference>
<evidence type="ECO:0000313" key="11">
    <source>
        <dbReference type="Proteomes" id="UP000076481"/>
    </source>
</evidence>
<evidence type="ECO:0000259" key="9">
    <source>
        <dbReference type="PROSITE" id="PS51722"/>
    </source>
</evidence>
<dbReference type="GO" id="GO:0032790">
    <property type="term" value="P:ribosome disassembly"/>
    <property type="evidence" value="ECO:0007669"/>
    <property type="project" value="TreeGrafter"/>
</dbReference>
<dbReference type="FunFam" id="3.30.70.240:FF:000001">
    <property type="entry name" value="Elongation factor G"/>
    <property type="match status" value="1"/>
</dbReference>
<dbReference type="CDD" id="cd04088">
    <property type="entry name" value="EFG_mtEFG_II"/>
    <property type="match status" value="1"/>
</dbReference>
<dbReference type="FunFam" id="2.40.30.10:FF:000006">
    <property type="entry name" value="Elongation factor G"/>
    <property type="match status" value="1"/>
</dbReference>
<dbReference type="FunFam" id="3.40.50.300:FF:000029">
    <property type="entry name" value="Elongation factor G"/>
    <property type="match status" value="1"/>
</dbReference>
<dbReference type="NCBIfam" id="NF009381">
    <property type="entry name" value="PRK12740.1-5"/>
    <property type="match status" value="1"/>
</dbReference>
<dbReference type="InterPro" id="IPR041095">
    <property type="entry name" value="EFG_II"/>
</dbReference>
<dbReference type="Gene3D" id="3.30.230.10">
    <property type="match status" value="1"/>
</dbReference>
<dbReference type="SMART" id="SM00889">
    <property type="entry name" value="EFG_IV"/>
    <property type="match status" value="1"/>
</dbReference>
<dbReference type="PROSITE" id="PS51722">
    <property type="entry name" value="G_TR_2"/>
    <property type="match status" value="1"/>
</dbReference>
<reference evidence="10 11" key="1">
    <citation type="submission" date="2016-03" db="EMBL/GenBank/DDBJ databases">
        <title>Speciation and ecological success in dimly lit waters: horizontal gene transfer in a green sulfur bacteria bloom unveiled by metagenomic assembly.</title>
        <authorList>
            <person name="Llorens-Mares T."/>
            <person name="Liu Z."/>
            <person name="Allen L.Z."/>
            <person name="Rusch D.B."/>
            <person name="Craig M.T."/>
            <person name="Dupont C.L."/>
            <person name="Bryant D.A."/>
            <person name="Casamayor E.O."/>
        </authorList>
    </citation>
    <scope>NUCLEOTIDE SEQUENCE [LARGE SCALE GENOMIC DNA]</scope>
    <source>
        <strain evidence="10">CIII</strain>
    </source>
</reference>
<dbReference type="PRINTS" id="PR00315">
    <property type="entry name" value="ELONGATNFCT"/>
</dbReference>
<dbReference type="GO" id="GO:0003924">
    <property type="term" value="F:GTPase activity"/>
    <property type="evidence" value="ECO:0007669"/>
    <property type="project" value="InterPro"/>
</dbReference>
<dbReference type="InterPro" id="IPR027417">
    <property type="entry name" value="P-loop_NTPase"/>
</dbReference>
<protein>
    <recommendedName>
        <fullName evidence="2 8">Elongation factor G</fullName>
        <shortName evidence="8">EF-G</shortName>
    </recommendedName>
</protein>
<evidence type="ECO:0000256" key="6">
    <source>
        <dbReference type="ARBA" id="ARBA00023134"/>
    </source>
</evidence>
<dbReference type="RefSeq" id="WP_303682189.1">
    <property type="nucleotide sequence ID" value="NZ_LVWG01000034.1"/>
</dbReference>
<dbReference type="SUPFAM" id="SSF54211">
    <property type="entry name" value="Ribosomal protein S5 domain 2-like"/>
    <property type="match status" value="1"/>
</dbReference>
<dbReference type="PANTHER" id="PTHR43261:SF1">
    <property type="entry name" value="RIBOSOME-RELEASING FACTOR 2, MITOCHONDRIAL"/>
    <property type="match status" value="1"/>
</dbReference>
<dbReference type="InterPro" id="IPR004161">
    <property type="entry name" value="EFTu-like_2"/>
</dbReference>
<dbReference type="InterPro" id="IPR014721">
    <property type="entry name" value="Ribsml_uS5_D2-typ_fold_subgr"/>
</dbReference>
<feature type="domain" description="Tr-type G" evidence="9">
    <location>
        <begin position="8"/>
        <end position="291"/>
    </location>
</feature>
<dbReference type="Gene3D" id="3.40.50.300">
    <property type="entry name" value="P-loop containing nucleotide triphosphate hydrolases"/>
    <property type="match status" value="1"/>
</dbReference>
<dbReference type="SUPFAM" id="SSF50447">
    <property type="entry name" value="Translation proteins"/>
    <property type="match status" value="1"/>
</dbReference>
<evidence type="ECO:0000313" key="10">
    <source>
        <dbReference type="EMBL" id="KZK73747.1"/>
    </source>
</evidence>
<dbReference type="InterPro" id="IPR035649">
    <property type="entry name" value="EFG_V"/>
</dbReference>
<evidence type="ECO:0000256" key="5">
    <source>
        <dbReference type="ARBA" id="ARBA00022917"/>
    </source>
</evidence>
<dbReference type="GO" id="GO:0005737">
    <property type="term" value="C:cytoplasm"/>
    <property type="evidence" value="ECO:0007669"/>
    <property type="project" value="UniProtKB-SubCell"/>
</dbReference>
<dbReference type="SMART" id="SM00838">
    <property type="entry name" value="EFG_C"/>
    <property type="match status" value="1"/>
</dbReference>
<keyword evidence="4 8" id="KW-0251">Elongation factor</keyword>
<dbReference type="CDD" id="cd01886">
    <property type="entry name" value="EF-G"/>
    <property type="match status" value="1"/>
</dbReference>
<name>A0A165L9L9_PELLU</name>
<dbReference type="InterPro" id="IPR000640">
    <property type="entry name" value="EFG_V-like"/>
</dbReference>
<dbReference type="EMBL" id="LVWG01000034">
    <property type="protein sequence ID" value="KZK73747.1"/>
    <property type="molecule type" value="Genomic_DNA"/>
</dbReference>
<dbReference type="InterPro" id="IPR000795">
    <property type="entry name" value="T_Tr_GTP-bd_dom"/>
</dbReference>
<dbReference type="Gene3D" id="3.30.70.870">
    <property type="entry name" value="Elongation Factor G (Translational Gtpase), domain 3"/>
    <property type="match status" value="1"/>
</dbReference>
<dbReference type="Pfam" id="PF03764">
    <property type="entry name" value="EFG_IV"/>
    <property type="match status" value="1"/>
</dbReference>
<dbReference type="Pfam" id="PF03144">
    <property type="entry name" value="GTP_EFTU_D2"/>
    <property type="match status" value="1"/>
</dbReference>
<proteinExistence type="inferred from homology"/>
<evidence type="ECO:0000256" key="2">
    <source>
        <dbReference type="ARBA" id="ARBA00017872"/>
    </source>
</evidence>
<comment type="function">
    <text evidence="7 8">Catalyzes the GTP-dependent ribosomal translocation step during translation elongation. During this step, the ribosome changes from the pre-translocational (PRE) to the post-translocational (POST) state as the newly formed A-site-bound peptidyl-tRNA and P-site-bound deacylated tRNA move to the P and E sites, respectively. Catalyzes the coordinated movement of the two tRNA molecules, the mRNA and conformational changes in the ribosome.</text>
</comment>
<dbReference type="InterPro" id="IPR035647">
    <property type="entry name" value="EFG_III/V"/>
</dbReference>
<dbReference type="FunFam" id="3.30.230.10:FF:000003">
    <property type="entry name" value="Elongation factor G"/>
    <property type="match status" value="1"/>
</dbReference>
<feature type="binding site" evidence="8">
    <location>
        <begin position="90"/>
        <end position="94"/>
    </location>
    <ligand>
        <name>GTP</name>
        <dbReference type="ChEBI" id="CHEBI:37565"/>
    </ligand>
</feature>
<evidence type="ECO:0000256" key="4">
    <source>
        <dbReference type="ARBA" id="ARBA00022768"/>
    </source>
</evidence>
<dbReference type="InterPro" id="IPR020568">
    <property type="entry name" value="Ribosomal_Su5_D2-typ_SF"/>
</dbReference>
<dbReference type="SUPFAM" id="SSF52540">
    <property type="entry name" value="P-loop containing nucleoside triphosphate hydrolases"/>
    <property type="match status" value="1"/>
</dbReference>
<dbReference type="Gene3D" id="3.30.70.240">
    <property type="match status" value="1"/>
</dbReference>
<keyword evidence="6 8" id="KW-0342">GTP-binding</keyword>
<organism evidence="10 11">
    <name type="scientific">Pelodictyon luteolum</name>
    <dbReference type="NCBI Taxonomy" id="1100"/>
    <lineage>
        <taxon>Bacteria</taxon>
        <taxon>Pseudomonadati</taxon>
        <taxon>Chlorobiota</taxon>
        <taxon>Chlorobiia</taxon>
        <taxon>Chlorobiales</taxon>
        <taxon>Chlorobiaceae</taxon>
        <taxon>Chlorobium/Pelodictyon group</taxon>
        <taxon>Pelodictyon</taxon>
    </lineage>
</organism>
<evidence type="ECO:0000256" key="7">
    <source>
        <dbReference type="ARBA" id="ARBA00024731"/>
    </source>
</evidence>
<dbReference type="SUPFAM" id="SSF54980">
    <property type="entry name" value="EF-G C-terminal domain-like"/>
    <property type="match status" value="2"/>
</dbReference>
<keyword evidence="5 8" id="KW-0648">Protein biosynthesis</keyword>
<dbReference type="Pfam" id="PF14492">
    <property type="entry name" value="EFG_III"/>
    <property type="match status" value="1"/>
</dbReference>
<dbReference type="CDD" id="cd16262">
    <property type="entry name" value="EFG_III"/>
    <property type="match status" value="1"/>
</dbReference>
<evidence type="ECO:0000256" key="1">
    <source>
        <dbReference type="ARBA" id="ARBA00005870"/>
    </source>
</evidence>
<evidence type="ECO:0000256" key="8">
    <source>
        <dbReference type="HAMAP-Rule" id="MF_00054"/>
    </source>
</evidence>
<dbReference type="Pfam" id="PF00679">
    <property type="entry name" value="EFG_C"/>
    <property type="match status" value="1"/>
</dbReference>
<keyword evidence="3 8" id="KW-0547">Nucleotide-binding</keyword>
<dbReference type="NCBIfam" id="TIGR00484">
    <property type="entry name" value="EF-G"/>
    <property type="match status" value="1"/>
</dbReference>
<comment type="similarity">
    <text evidence="1 8">Belongs to the TRAFAC class translation factor GTPase superfamily. Classic translation factor GTPase family. EF-G/EF-2 subfamily.</text>
</comment>
<dbReference type="PANTHER" id="PTHR43261">
    <property type="entry name" value="TRANSLATION ELONGATION FACTOR G-RELATED"/>
    <property type="match status" value="1"/>
</dbReference>
<dbReference type="InterPro" id="IPR004540">
    <property type="entry name" value="Transl_elong_EFG/EF2"/>
</dbReference>
<feature type="binding site" evidence="8">
    <location>
        <begin position="144"/>
        <end position="147"/>
    </location>
    <ligand>
        <name>GTP</name>
        <dbReference type="ChEBI" id="CHEBI:37565"/>
    </ligand>
</feature>
<keyword evidence="8" id="KW-0963">Cytoplasm</keyword>
<dbReference type="InterPro" id="IPR009000">
    <property type="entry name" value="Transl_B-barrel_sf"/>
</dbReference>
<dbReference type="InterPro" id="IPR005225">
    <property type="entry name" value="Small_GTP-bd"/>
</dbReference>
<sequence length="704" mass="78062">MTRQVALDKVRNIGIMAHIDAGKTTTTERILYYTGRLHRMGEVHDGGATMDWMDQEKERGITITSAATTCFWSPKFGNYEGEKHRINIIDTPGHVDFTVEVERSLRVLDGAVALFCAVGGVEPQSETVWRQANKYGVPRIAYVNKMDRTGADFFDTVKSIKERLSANPVPIQIPIGEGEIFAGFVDLIRMKGIIYDKEDGSTYEEVAIPHDLENEARTWRINMLEAVSEVDESLLEKYLNGEDITETEIRKVLRQATLNVSIIPVLCGSSFKNKGVQFMLDAVVDYLASPLDDGEVEGHHPRTEEPVVRHPSDEEPFAGLAFKIATDPFVGKLTFFRVYSGTLKAGSYVLNSITGKKERIGRVLQMHSNKREDIDCVYAGDIAAAVGLKEVRTGDTLCDENNPVVLEKMVFPEPVIQIAIEPKTKADSDKLGMSLAKLAEEDPTFRVKTDDETGQTLIAGMGELHLEILVDRLKREFKVEANVGQPQVAYRETIRAKVDFEGKFVRQSGGKGQFGLVNLTVEPLEEGKGYEFVDAVKGGVIPREYIPAVNAGIQQAMKDGVVAGYPMQDIKVTLYDGKYHDVDSSEMAFKIAGSIGFKGGARKASPVLLEPIMKVEVITPEEYLGDVMGDLSSRRGHIEGMGQRAGAQFVHAKVPLSAMFGYSTDLRSMTQGRANYSMEFESYREVPKNIADALQEKKVTKDEY</sequence>
<dbReference type="InterPro" id="IPR009022">
    <property type="entry name" value="EFG_III"/>
</dbReference>
<dbReference type="PROSITE" id="PS00301">
    <property type="entry name" value="G_TR_1"/>
    <property type="match status" value="1"/>
</dbReference>
<dbReference type="InterPro" id="IPR031157">
    <property type="entry name" value="G_TR_CS"/>
</dbReference>
<dbReference type="Gene3D" id="2.40.30.10">
    <property type="entry name" value="Translation factors"/>
    <property type="match status" value="1"/>
</dbReference>
<dbReference type="GO" id="GO:0005525">
    <property type="term" value="F:GTP binding"/>
    <property type="evidence" value="ECO:0007669"/>
    <property type="project" value="UniProtKB-UniRule"/>
</dbReference>
<dbReference type="InterPro" id="IPR047872">
    <property type="entry name" value="EFG_IV"/>
</dbReference>
<evidence type="ECO:0000256" key="3">
    <source>
        <dbReference type="ARBA" id="ARBA00022741"/>
    </source>
</evidence>
<gene>
    <name evidence="8 10" type="primary">fusA</name>
    <name evidence="10" type="ORF">A3K90_01075</name>
</gene>
<dbReference type="AlphaFoldDB" id="A0A165L9L9"/>
<comment type="caution">
    <text evidence="10">The sequence shown here is derived from an EMBL/GenBank/DDBJ whole genome shotgun (WGS) entry which is preliminary data.</text>
</comment>
<feature type="binding site" evidence="8">
    <location>
        <begin position="17"/>
        <end position="24"/>
    </location>
    <ligand>
        <name>GTP</name>
        <dbReference type="ChEBI" id="CHEBI:37565"/>
    </ligand>
</feature>
<dbReference type="CDD" id="cd01434">
    <property type="entry name" value="EFG_mtEFG1_IV"/>
    <property type="match status" value="1"/>
</dbReference>
<accession>A0A165L9L9</accession>
<dbReference type="NCBIfam" id="TIGR00231">
    <property type="entry name" value="small_GTP"/>
    <property type="match status" value="1"/>
</dbReference>
<dbReference type="Proteomes" id="UP000076481">
    <property type="component" value="Unassembled WGS sequence"/>
</dbReference>
<comment type="subcellular location">
    <subcellularLocation>
        <location evidence="8">Cytoplasm</location>
    </subcellularLocation>
</comment>
<dbReference type="FunFam" id="3.30.70.870:FF:000001">
    <property type="entry name" value="Elongation factor G"/>
    <property type="match status" value="1"/>
</dbReference>
<dbReference type="InterPro" id="IPR005517">
    <property type="entry name" value="Transl_elong_EFG/EF2_IV"/>
</dbReference>
<dbReference type="CDD" id="cd03713">
    <property type="entry name" value="EFG_mtEFG_C"/>
    <property type="match status" value="1"/>
</dbReference>
<dbReference type="Pfam" id="PF00009">
    <property type="entry name" value="GTP_EFTU"/>
    <property type="match status" value="1"/>
</dbReference>
<dbReference type="HAMAP" id="MF_00054_B">
    <property type="entry name" value="EF_G_EF_2_B"/>
    <property type="match status" value="1"/>
</dbReference>